<dbReference type="InterPro" id="IPR025886">
    <property type="entry name" value="PP2-like"/>
</dbReference>
<dbReference type="OrthoDB" id="1918565at2759"/>
<dbReference type="PANTHER" id="PTHR32278">
    <property type="entry name" value="F-BOX DOMAIN-CONTAINING PROTEIN"/>
    <property type="match status" value="1"/>
</dbReference>
<dbReference type="STRING" id="210143.A0A1R3JVE5"/>
<dbReference type="PANTHER" id="PTHR32278:SF15">
    <property type="entry name" value="F-BOX PROTEIN PP2-B13-RELATED"/>
    <property type="match status" value="1"/>
</dbReference>
<organism evidence="1 2">
    <name type="scientific">Corchorus capsularis</name>
    <name type="common">Jute</name>
    <dbReference type="NCBI Taxonomy" id="210143"/>
    <lineage>
        <taxon>Eukaryota</taxon>
        <taxon>Viridiplantae</taxon>
        <taxon>Streptophyta</taxon>
        <taxon>Embryophyta</taxon>
        <taxon>Tracheophyta</taxon>
        <taxon>Spermatophyta</taxon>
        <taxon>Magnoliopsida</taxon>
        <taxon>eudicotyledons</taxon>
        <taxon>Gunneridae</taxon>
        <taxon>Pentapetalae</taxon>
        <taxon>rosids</taxon>
        <taxon>malvids</taxon>
        <taxon>Malvales</taxon>
        <taxon>Malvaceae</taxon>
        <taxon>Grewioideae</taxon>
        <taxon>Apeibeae</taxon>
        <taxon>Corchorus</taxon>
    </lineage>
</organism>
<comment type="caution">
    <text evidence="1">The sequence shown here is derived from an EMBL/GenBank/DDBJ whole genome shotgun (WGS) entry which is preliminary data.</text>
</comment>
<dbReference type="OMA" id="EVEMNFK"/>
<protein>
    <submittedName>
        <fullName evidence="1">Phloem protein 2-like protein</fullName>
    </submittedName>
</protein>
<sequence>MELWKSIEGKQGILSEREDGWMEVELGEIFSGENDEEVKMGLMEVKGCHLKGGLVIEGTEVRPKH</sequence>
<reference evidence="1 2" key="1">
    <citation type="submission" date="2013-09" db="EMBL/GenBank/DDBJ databases">
        <title>Corchorus capsularis genome sequencing.</title>
        <authorList>
            <person name="Alam M."/>
            <person name="Haque M.S."/>
            <person name="Islam M.S."/>
            <person name="Emdad E.M."/>
            <person name="Islam M.M."/>
            <person name="Ahmed B."/>
            <person name="Halim A."/>
            <person name="Hossen Q.M.M."/>
            <person name="Hossain M.Z."/>
            <person name="Ahmed R."/>
            <person name="Khan M.M."/>
            <person name="Islam R."/>
            <person name="Rashid M.M."/>
            <person name="Khan S.A."/>
            <person name="Rahman M.S."/>
            <person name="Alam M."/>
        </authorList>
    </citation>
    <scope>NUCLEOTIDE SEQUENCE [LARGE SCALE GENOMIC DNA]</scope>
    <source>
        <strain evidence="2">cv. CVL-1</strain>
        <tissue evidence="1">Whole seedling</tissue>
    </source>
</reference>
<dbReference type="Pfam" id="PF14299">
    <property type="entry name" value="PP2"/>
    <property type="match status" value="1"/>
</dbReference>
<name>A0A1R3JVE5_COCAP</name>
<dbReference type="AlphaFoldDB" id="A0A1R3JVE5"/>
<dbReference type="EMBL" id="AWWV01007043">
    <property type="protein sequence ID" value="OMO98637.1"/>
    <property type="molecule type" value="Genomic_DNA"/>
</dbReference>
<accession>A0A1R3JVE5</accession>
<evidence type="ECO:0000313" key="2">
    <source>
        <dbReference type="Proteomes" id="UP000188268"/>
    </source>
</evidence>
<dbReference type="Proteomes" id="UP000188268">
    <property type="component" value="Unassembled WGS sequence"/>
</dbReference>
<gene>
    <name evidence="1" type="ORF">CCACVL1_04140</name>
</gene>
<keyword evidence="2" id="KW-1185">Reference proteome</keyword>
<proteinExistence type="predicted"/>
<dbReference type="Gramene" id="OMO98637">
    <property type="protein sequence ID" value="OMO98637"/>
    <property type="gene ID" value="CCACVL1_04140"/>
</dbReference>
<evidence type="ECO:0000313" key="1">
    <source>
        <dbReference type="EMBL" id="OMO98637.1"/>
    </source>
</evidence>